<dbReference type="InterPro" id="IPR017853">
    <property type="entry name" value="GH"/>
</dbReference>
<dbReference type="InterPro" id="IPR055151">
    <property type="entry name" value="GH113"/>
</dbReference>
<comment type="caution">
    <text evidence="1">The sequence shown here is derived from an EMBL/GenBank/DDBJ whole genome shotgun (WGS) entry which is preliminary data.</text>
</comment>
<evidence type="ECO:0000313" key="1">
    <source>
        <dbReference type="EMBL" id="KAA5549638.1"/>
    </source>
</evidence>
<accession>A0A5M6DQ63</accession>
<keyword evidence="2" id="KW-1185">Reference proteome</keyword>
<dbReference type="CDD" id="cd19608">
    <property type="entry name" value="GH113_mannanase-like"/>
    <property type="match status" value="1"/>
</dbReference>
<protein>
    <submittedName>
        <fullName evidence="1">Uncharacterized protein</fullName>
    </submittedName>
</protein>
<name>A0A5M6DQ63_9BACT</name>
<dbReference type="SUPFAM" id="SSF51445">
    <property type="entry name" value="(Trans)glycosidases"/>
    <property type="match status" value="1"/>
</dbReference>
<organism evidence="1 2">
    <name type="scientific">Adhaeribacter rhizoryzae</name>
    <dbReference type="NCBI Taxonomy" id="2607907"/>
    <lineage>
        <taxon>Bacteria</taxon>
        <taxon>Pseudomonadati</taxon>
        <taxon>Bacteroidota</taxon>
        <taxon>Cytophagia</taxon>
        <taxon>Cytophagales</taxon>
        <taxon>Hymenobacteraceae</taxon>
        <taxon>Adhaeribacter</taxon>
    </lineage>
</organism>
<dbReference type="AlphaFoldDB" id="A0A5M6DQ63"/>
<gene>
    <name evidence="1" type="ORF">F0145_01855</name>
</gene>
<dbReference type="Gene3D" id="3.20.20.80">
    <property type="entry name" value="Glycosidases"/>
    <property type="match status" value="1"/>
</dbReference>
<sequence length="333" mass="39281">MSNQQTAFALPNRPELMRGVSWVAADSVTLEQLQALKQNNIEWISQTPFGWQAAYNSPEVRLNTRANRAYWGESDLGLINTTRQAKKLGIKTLLKPHIWLHDRTGKWLGDIEMNSEAEWQDWFRNYRTFILHYAQLAQQEQIEAFCIGTELHKPAVTHEQAWRDLIKDIRKVYSGQLTYAANWYLEYEQIKFWDELDFIGVQAYFPLTKKNNPTLKELKKGWEQHLPDLAKIARRYQKPIVFTEAGYKSTPDAGIEPWKWPERGAQPELPQAASTQAACYEAMFQTVWHQPWFRGMYIWKWYPRLRENRQYHGDFTPQNKPAAQILAQWYGKQ</sequence>
<proteinExistence type="predicted"/>
<evidence type="ECO:0000313" key="2">
    <source>
        <dbReference type="Proteomes" id="UP000323426"/>
    </source>
</evidence>
<dbReference type="Pfam" id="PF22612">
    <property type="entry name" value="GH113"/>
    <property type="match status" value="1"/>
</dbReference>
<dbReference type="EMBL" id="VWSF01000001">
    <property type="protein sequence ID" value="KAA5549638.1"/>
    <property type="molecule type" value="Genomic_DNA"/>
</dbReference>
<dbReference type="Proteomes" id="UP000323426">
    <property type="component" value="Unassembled WGS sequence"/>
</dbReference>
<reference evidence="1 2" key="1">
    <citation type="submission" date="2019-09" db="EMBL/GenBank/DDBJ databases">
        <title>Genome sequence and assembly of Adhaeribacter sp.</title>
        <authorList>
            <person name="Chhetri G."/>
        </authorList>
    </citation>
    <scope>NUCLEOTIDE SEQUENCE [LARGE SCALE GENOMIC DNA]</scope>
    <source>
        <strain evidence="1 2">DK36</strain>
    </source>
</reference>